<evidence type="ECO:0000256" key="4">
    <source>
        <dbReference type="ARBA" id="ARBA00023002"/>
    </source>
</evidence>
<keyword evidence="7" id="KW-0503">Monooxygenase</keyword>
<keyword evidence="1" id="KW-0285">Flavoprotein</keyword>
<dbReference type="PANTHER" id="PTHR43098:SF5">
    <property type="entry name" value="DUAL-FUNCTIONAL MONOOXYGENASE_METHYLTRANSFERASE PSOF"/>
    <property type="match status" value="1"/>
</dbReference>
<name>A0A0F2M6G5_SPOSC</name>
<evidence type="ECO:0000259" key="6">
    <source>
        <dbReference type="Pfam" id="PF07992"/>
    </source>
</evidence>
<dbReference type="OrthoDB" id="66881at2759"/>
<dbReference type="AlphaFoldDB" id="A0A0F2M6G5"/>
<dbReference type="PRINTS" id="PR00411">
    <property type="entry name" value="PNDRDTASEI"/>
</dbReference>
<dbReference type="Gene3D" id="3.50.50.60">
    <property type="entry name" value="FAD/NAD(P)-binding domain"/>
    <property type="match status" value="2"/>
</dbReference>
<evidence type="ECO:0000313" key="8">
    <source>
        <dbReference type="Proteomes" id="UP000033710"/>
    </source>
</evidence>
<proteinExistence type="predicted"/>
<dbReference type="Proteomes" id="UP000033710">
    <property type="component" value="Unassembled WGS sequence"/>
</dbReference>
<feature type="domain" description="FAD/NAD(P)-binding" evidence="6">
    <location>
        <begin position="42"/>
        <end position="265"/>
    </location>
</feature>
<feature type="compositionally biased region" description="Polar residues" evidence="5">
    <location>
        <begin position="1"/>
        <end position="24"/>
    </location>
</feature>
<gene>
    <name evidence="7" type="ORF">SPSK_08969</name>
</gene>
<comment type="caution">
    <text evidence="7">The sequence shown here is derived from an EMBL/GenBank/DDBJ whole genome shotgun (WGS) entry which is preliminary data.</text>
</comment>
<evidence type="ECO:0000256" key="1">
    <source>
        <dbReference type="ARBA" id="ARBA00022630"/>
    </source>
</evidence>
<dbReference type="GeneID" id="27670828"/>
<dbReference type="InterPro" id="IPR036188">
    <property type="entry name" value="FAD/NAD-bd_sf"/>
</dbReference>
<dbReference type="Pfam" id="PF07992">
    <property type="entry name" value="Pyr_redox_2"/>
    <property type="match status" value="1"/>
</dbReference>
<evidence type="ECO:0000256" key="2">
    <source>
        <dbReference type="ARBA" id="ARBA00022827"/>
    </source>
</evidence>
<keyword evidence="4" id="KW-0560">Oxidoreductase</keyword>
<reference evidence="7 8" key="1">
    <citation type="journal article" date="2014" name="BMC Genomics">
        <title>Comparative genomics of the major fungal agents of human and animal Sporotrichosis: Sporothrix schenckii and Sporothrix brasiliensis.</title>
        <authorList>
            <person name="Teixeira M.M."/>
            <person name="de Almeida L.G."/>
            <person name="Kubitschek-Barreira P."/>
            <person name="Alves F.L."/>
            <person name="Kioshima E.S."/>
            <person name="Abadio A.K."/>
            <person name="Fernandes L."/>
            <person name="Derengowski L.S."/>
            <person name="Ferreira K.S."/>
            <person name="Souza R.C."/>
            <person name="Ruiz J.C."/>
            <person name="de Andrade N.C."/>
            <person name="Paes H.C."/>
            <person name="Nicola A.M."/>
            <person name="Albuquerque P."/>
            <person name="Gerber A.L."/>
            <person name="Martins V.P."/>
            <person name="Peconick L.D."/>
            <person name="Neto A.V."/>
            <person name="Chaucanez C.B."/>
            <person name="Silva P.A."/>
            <person name="Cunha O.L."/>
            <person name="de Oliveira F.F."/>
            <person name="dos Santos T.C."/>
            <person name="Barros A.L."/>
            <person name="Soares M.A."/>
            <person name="de Oliveira L.M."/>
            <person name="Marini M.M."/>
            <person name="Villalobos-Duno H."/>
            <person name="Cunha M.M."/>
            <person name="de Hoog S."/>
            <person name="da Silveira J.F."/>
            <person name="Henrissat B."/>
            <person name="Nino-Vega G.A."/>
            <person name="Cisalpino P.S."/>
            <person name="Mora-Montes H.M."/>
            <person name="Almeida S.R."/>
            <person name="Stajich J.E."/>
            <person name="Lopes-Bezerra L.M."/>
            <person name="Vasconcelos A.T."/>
            <person name="Felipe M.S."/>
        </authorList>
    </citation>
    <scope>NUCLEOTIDE SEQUENCE [LARGE SCALE GENOMIC DNA]</scope>
    <source>
        <strain evidence="7 8">1099-18</strain>
    </source>
</reference>
<feature type="region of interest" description="Disordered" evidence="5">
    <location>
        <begin position="1"/>
        <end position="30"/>
    </location>
</feature>
<accession>A0A0F2M6G5</accession>
<dbReference type="InterPro" id="IPR023753">
    <property type="entry name" value="FAD/NAD-binding_dom"/>
</dbReference>
<dbReference type="RefSeq" id="XP_016587959.1">
    <property type="nucleotide sequence ID" value="XM_016735551.1"/>
</dbReference>
<dbReference type="GO" id="GO:0004497">
    <property type="term" value="F:monooxygenase activity"/>
    <property type="evidence" value="ECO:0007669"/>
    <property type="project" value="UniProtKB-KW"/>
</dbReference>
<dbReference type="PANTHER" id="PTHR43098">
    <property type="entry name" value="L-ORNITHINE N(5)-MONOOXYGENASE-RELATED"/>
    <property type="match status" value="1"/>
</dbReference>
<evidence type="ECO:0000256" key="3">
    <source>
        <dbReference type="ARBA" id="ARBA00022857"/>
    </source>
</evidence>
<dbReference type="EMBL" id="AXCR01000007">
    <property type="protein sequence ID" value="KJR85283.1"/>
    <property type="molecule type" value="Genomic_DNA"/>
</dbReference>
<dbReference type="SUPFAM" id="SSF51905">
    <property type="entry name" value="FAD/NAD(P)-binding domain"/>
    <property type="match status" value="1"/>
</dbReference>
<protein>
    <submittedName>
        <fullName evidence="7">Monooxygenase</fullName>
    </submittedName>
</protein>
<sequence length="580" mass="64616">MTQDGANGTNGVPKVNGTNGTHSNDAAPKASPFGSLNDGLDYDVLIIGAGLSGIYAMYRMAQLGLRAKVLEAGASEGGTWFWNRYPGARFDSESYSYIFSFSPEILAEWDWTEHFAPQPETLRYIEFVTRKLDLRKHMQFDTRIRRAQFAERARAWTLTDDQGRTYTSRYLITAIGILNEPTLPDIPGVHTYQGEAWHTARWPQGGEDRLAGKRVGVIGTGATAIQTIQTIAPTVGSLTVFQRTPNWTAPLRNATISKAEMAAIRARYPEIFRKCAESASCFVHVGDDHDTVATPAAERERHWEQLYAQRGFSKVLAVSRDIATSREANALYSAFHEKKIRARIQDPKVADLLIPTDHGFGTRRTPLESGYYEVFNQANVTLVDVRRNPIERITATGVHTSDGRDYDVDVLVYATGFDAVTGSFNAIDFEGIGGTKLRDVWGEGIKTYLGLTVKNFPNMFMIMGPHQTIGNVPRSIEYAVQWTAEFIEWAAAHQVTYCEATDEGVAAWTEHVHECGKGLLANEVDSWMTGVNKNLAHKQKRSMTRYTGPAPGYRKRCEEVKEQGYSTFVLRKGGDAKTKE</sequence>
<dbReference type="VEuPathDB" id="FungiDB:SPSK_08969"/>
<evidence type="ECO:0000256" key="5">
    <source>
        <dbReference type="SAM" id="MobiDB-lite"/>
    </source>
</evidence>
<keyword evidence="3" id="KW-0521">NADP</keyword>
<evidence type="ECO:0000313" key="7">
    <source>
        <dbReference type="EMBL" id="KJR85283.1"/>
    </source>
</evidence>
<dbReference type="InterPro" id="IPR050775">
    <property type="entry name" value="FAD-binding_Monooxygenases"/>
</dbReference>
<organism evidence="7 8">
    <name type="scientific">Sporothrix schenckii 1099-18</name>
    <dbReference type="NCBI Taxonomy" id="1397361"/>
    <lineage>
        <taxon>Eukaryota</taxon>
        <taxon>Fungi</taxon>
        <taxon>Dikarya</taxon>
        <taxon>Ascomycota</taxon>
        <taxon>Pezizomycotina</taxon>
        <taxon>Sordariomycetes</taxon>
        <taxon>Sordariomycetidae</taxon>
        <taxon>Ophiostomatales</taxon>
        <taxon>Ophiostomataceae</taxon>
        <taxon>Sporothrix</taxon>
    </lineage>
</organism>
<reference evidence="7 8" key="2">
    <citation type="journal article" date="2015" name="Eukaryot. Cell">
        <title>Asexual propagation of a virulent clone complex in a human and feline outbreak of sporotrichosis.</title>
        <authorList>
            <person name="Teixeira Mde M."/>
            <person name="Rodrigues A.M."/>
            <person name="Tsui C.K."/>
            <person name="de Almeida L.G."/>
            <person name="Van Diepeningen A.D."/>
            <person name="van den Ende B.G."/>
            <person name="Fernandes G.F."/>
            <person name="Kano R."/>
            <person name="Hamelin R.C."/>
            <person name="Lopes-Bezerra L.M."/>
            <person name="Vasconcelos A.T."/>
            <person name="de Hoog S."/>
            <person name="de Camargo Z.P."/>
            <person name="Felipe M.S."/>
        </authorList>
    </citation>
    <scope>NUCLEOTIDE SEQUENCE [LARGE SCALE GENOMIC DNA]</scope>
    <source>
        <strain evidence="7 8">1099-18</strain>
    </source>
</reference>
<dbReference type="KEGG" id="ssck:SPSK_08969"/>
<keyword evidence="2" id="KW-0274">FAD</keyword>